<dbReference type="InterPro" id="IPR036770">
    <property type="entry name" value="Ankyrin_rpt-contain_sf"/>
</dbReference>
<feature type="region of interest" description="Disordered" evidence="3">
    <location>
        <begin position="931"/>
        <end position="1006"/>
    </location>
</feature>
<name>A0AAN6WM26_9PEZI</name>
<feature type="compositionally biased region" description="Polar residues" evidence="3">
    <location>
        <begin position="465"/>
        <end position="479"/>
    </location>
</feature>
<dbReference type="Pfam" id="PF13857">
    <property type="entry name" value="Ank_5"/>
    <property type="match status" value="1"/>
</dbReference>
<dbReference type="InterPro" id="IPR013783">
    <property type="entry name" value="Ig-like_fold"/>
</dbReference>
<feature type="domain" description="IPT/TIG" evidence="5">
    <location>
        <begin position="645"/>
        <end position="722"/>
    </location>
</feature>
<keyword evidence="1 2" id="KW-0040">ANK repeat</keyword>
<feature type="compositionally biased region" description="Low complexity" evidence="3">
    <location>
        <begin position="564"/>
        <end position="582"/>
    </location>
</feature>
<feature type="region of interest" description="Disordered" evidence="3">
    <location>
        <begin position="41"/>
        <end position="61"/>
    </location>
</feature>
<dbReference type="Pfam" id="PF01833">
    <property type="entry name" value="TIG"/>
    <property type="match status" value="1"/>
</dbReference>
<reference evidence="7" key="1">
    <citation type="journal article" date="2023" name="Mol. Phylogenet. Evol.">
        <title>Genome-scale phylogeny and comparative genomics of the fungal order Sordariales.</title>
        <authorList>
            <person name="Hensen N."/>
            <person name="Bonometti L."/>
            <person name="Westerberg I."/>
            <person name="Brannstrom I.O."/>
            <person name="Guillou S."/>
            <person name="Cros-Aarteil S."/>
            <person name="Calhoun S."/>
            <person name="Haridas S."/>
            <person name="Kuo A."/>
            <person name="Mondo S."/>
            <person name="Pangilinan J."/>
            <person name="Riley R."/>
            <person name="LaButti K."/>
            <person name="Andreopoulos B."/>
            <person name="Lipzen A."/>
            <person name="Chen C."/>
            <person name="Yan M."/>
            <person name="Daum C."/>
            <person name="Ng V."/>
            <person name="Clum A."/>
            <person name="Steindorff A."/>
            <person name="Ohm R.A."/>
            <person name="Martin F."/>
            <person name="Silar P."/>
            <person name="Natvig D.O."/>
            <person name="Lalanne C."/>
            <person name="Gautier V."/>
            <person name="Ament-Velasquez S.L."/>
            <person name="Kruys A."/>
            <person name="Hutchinson M.I."/>
            <person name="Powell A.J."/>
            <person name="Barry K."/>
            <person name="Miller A.N."/>
            <person name="Grigoriev I.V."/>
            <person name="Debuchy R."/>
            <person name="Gladieux P."/>
            <person name="Hiltunen Thoren M."/>
            <person name="Johannesson H."/>
        </authorList>
    </citation>
    <scope>NUCLEOTIDE SEQUENCE</scope>
    <source>
        <strain evidence="7">PSN309</strain>
    </source>
</reference>
<feature type="domain" description="SPT23/MGA2-like DNA-binding" evidence="6">
    <location>
        <begin position="214"/>
        <end position="308"/>
    </location>
</feature>
<evidence type="ECO:0000256" key="4">
    <source>
        <dbReference type="SAM" id="Phobius"/>
    </source>
</evidence>
<dbReference type="Gene3D" id="2.60.40.10">
    <property type="entry name" value="Immunoglobulins"/>
    <property type="match status" value="1"/>
</dbReference>
<dbReference type="SUPFAM" id="SSF48403">
    <property type="entry name" value="Ankyrin repeat"/>
    <property type="match status" value="1"/>
</dbReference>
<keyword evidence="8" id="KW-1185">Reference proteome</keyword>
<gene>
    <name evidence="7" type="ORF">QBC35DRAFT_83053</name>
</gene>
<dbReference type="SUPFAM" id="SSF81296">
    <property type="entry name" value="E set domains"/>
    <property type="match status" value="1"/>
</dbReference>
<feature type="domain" description="SPT23/MGA2-like DNA-binding" evidence="6">
    <location>
        <begin position="327"/>
        <end position="435"/>
    </location>
</feature>
<feature type="region of interest" description="Disordered" evidence="3">
    <location>
        <begin position="298"/>
        <end position="325"/>
    </location>
</feature>
<dbReference type="Pfam" id="PF25603">
    <property type="entry name" value="SPT23_MGA2_DBD"/>
    <property type="match status" value="2"/>
</dbReference>
<keyword evidence="4" id="KW-0812">Transmembrane</keyword>
<dbReference type="InterPro" id="IPR057962">
    <property type="entry name" value="SPT23_MGA2_DBD"/>
</dbReference>
<evidence type="ECO:0000256" key="1">
    <source>
        <dbReference type="ARBA" id="ARBA00023043"/>
    </source>
</evidence>
<accession>A0AAN6WM26</accession>
<protein>
    <recommendedName>
        <fullName evidence="9">IPT/TIG domain-containing protein</fullName>
    </recommendedName>
</protein>
<reference evidence="7" key="2">
    <citation type="submission" date="2023-05" db="EMBL/GenBank/DDBJ databases">
        <authorList>
            <consortium name="Lawrence Berkeley National Laboratory"/>
            <person name="Steindorff A."/>
            <person name="Hensen N."/>
            <person name="Bonometti L."/>
            <person name="Westerberg I."/>
            <person name="Brannstrom I.O."/>
            <person name="Guillou S."/>
            <person name="Cros-Aarteil S."/>
            <person name="Calhoun S."/>
            <person name="Haridas S."/>
            <person name="Kuo A."/>
            <person name="Mondo S."/>
            <person name="Pangilinan J."/>
            <person name="Riley R."/>
            <person name="Labutti K."/>
            <person name="Andreopoulos B."/>
            <person name="Lipzen A."/>
            <person name="Chen C."/>
            <person name="Yanf M."/>
            <person name="Daum C."/>
            <person name="Ng V."/>
            <person name="Clum A."/>
            <person name="Ohm R."/>
            <person name="Martin F."/>
            <person name="Silar P."/>
            <person name="Natvig D."/>
            <person name="Lalanne C."/>
            <person name="Gautier V."/>
            <person name="Ament-Velasquez S.L."/>
            <person name="Kruys A."/>
            <person name="Hutchinson M.I."/>
            <person name="Powell A.J."/>
            <person name="Barry K."/>
            <person name="Miller A.N."/>
            <person name="Grigoriev I.V."/>
            <person name="Debuchy R."/>
            <person name="Gladieux P."/>
            <person name="Thoren M.H."/>
            <person name="Johannesson H."/>
        </authorList>
    </citation>
    <scope>NUCLEOTIDE SEQUENCE</scope>
    <source>
        <strain evidence="7">PSN309</strain>
    </source>
</reference>
<dbReference type="PROSITE" id="PS50088">
    <property type="entry name" value="ANK_REPEAT"/>
    <property type="match status" value="2"/>
</dbReference>
<dbReference type="PROSITE" id="PS50297">
    <property type="entry name" value="ANK_REP_REGION"/>
    <property type="match status" value="1"/>
</dbReference>
<dbReference type="GO" id="GO:0006357">
    <property type="term" value="P:regulation of transcription by RNA polymerase II"/>
    <property type="evidence" value="ECO:0007669"/>
    <property type="project" value="TreeGrafter"/>
</dbReference>
<dbReference type="Proteomes" id="UP001302126">
    <property type="component" value="Unassembled WGS sequence"/>
</dbReference>
<evidence type="ECO:0000313" key="7">
    <source>
        <dbReference type="EMBL" id="KAK4183845.1"/>
    </source>
</evidence>
<dbReference type="Gene3D" id="1.25.40.20">
    <property type="entry name" value="Ankyrin repeat-containing domain"/>
    <property type="match status" value="1"/>
</dbReference>
<dbReference type="AlphaFoldDB" id="A0AAN6WM26"/>
<feature type="region of interest" description="Disordered" evidence="3">
    <location>
        <begin position="1080"/>
        <end position="1101"/>
    </location>
</feature>
<evidence type="ECO:0000259" key="6">
    <source>
        <dbReference type="Pfam" id="PF25603"/>
    </source>
</evidence>
<comment type="caution">
    <text evidence="7">The sequence shown here is derived from an EMBL/GenBank/DDBJ whole genome shotgun (WGS) entry which is preliminary data.</text>
</comment>
<feature type="transmembrane region" description="Helical" evidence="4">
    <location>
        <begin position="1199"/>
        <end position="1218"/>
    </location>
</feature>
<dbReference type="GO" id="GO:0003712">
    <property type="term" value="F:transcription coregulator activity"/>
    <property type="evidence" value="ECO:0007669"/>
    <property type="project" value="TreeGrafter"/>
</dbReference>
<dbReference type="GO" id="GO:0005634">
    <property type="term" value="C:nucleus"/>
    <property type="evidence" value="ECO:0007669"/>
    <property type="project" value="TreeGrafter"/>
</dbReference>
<dbReference type="InterPro" id="IPR002110">
    <property type="entry name" value="Ankyrin_rpt"/>
</dbReference>
<keyword evidence="4" id="KW-0472">Membrane</keyword>
<dbReference type="InterPro" id="IPR002909">
    <property type="entry name" value="IPT_dom"/>
</dbReference>
<feature type="region of interest" description="Disordered" evidence="3">
    <location>
        <begin position="439"/>
        <end position="545"/>
    </location>
</feature>
<dbReference type="PANTHER" id="PTHR23335:SF1">
    <property type="entry name" value="CALMODULIN-BINDING TRANSCRIPTION ACTIVATOR, ISOFORM F"/>
    <property type="match status" value="1"/>
</dbReference>
<dbReference type="SMART" id="SM00248">
    <property type="entry name" value="ANK"/>
    <property type="match status" value="2"/>
</dbReference>
<feature type="compositionally biased region" description="Polar residues" evidence="3">
    <location>
        <begin position="975"/>
        <end position="985"/>
    </location>
</feature>
<dbReference type="GO" id="GO:0003690">
    <property type="term" value="F:double-stranded DNA binding"/>
    <property type="evidence" value="ECO:0007669"/>
    <property type="project" value="TreeGrafter"/>
</dbReference>
<keyword evidence="4" id="KW-1133">Transmembrane helix</keyword>
<feature type="compositionally biased region" description="Acidic residues" evidence="3">
    <location>
        <begin position="944"/>
        <end position="959"/>
    </location>
</feature>
<evidence type="ECO:0000259" key="5">
    <source>
        <dbReference type="Pfam" id="PF01833"/>
    </source>
</evidence>
<organism evidence="7 8">
    <name type="scientific">Podospora australis</name>
    <dbReference type="NCBI Taxonomy" id="1536484"/>
    <lineage>
        <taxon>Eukaryota</taxon>
        <taxon>Fungi</taxon>
        <taxon>Dikarya</taxon>
        <taxon>Ascomycota</taxon>
        <taxon>Pezizomycotina</taxon>
        <taxon>Sordariomycetes</taxon>
        <taxon>Sordariomycetidae</taxon>
        <taxon>Sordariales</taxon>
        <taxon>Podosporaceae</taxon>
        <taxon>Podospora</taxon>
    </lineage>
</organism>
<evidence type="ECO:0000256" key="2">
    <source>
        <dbReference type="PROSITE-ProRule" id="PRU00023"/>
    </source>
</evidence>
<dbReference type="PANTHER" id="PTHR23335">
    <property type="entry name" value="CALMODULIN-BINDING TRANSCRIPTION ACTIVATOR CAMTA"/>
    <property type="match status" value="1"/>
</dbReference>
<feature type="region of interest" description="Disordered" evidence="3">
    <location>
        <begin position="559"/>
        <end position="583"/>
    </location>
</feature>
<dbReference type="CDD" id="cd00102">
    <property type="entry name" value="IPT"/>
    <property type="match status" value="1"/>
</dbReference>
<evidence type="ECO:0000313" key="8">
    <source>
        <dbReference type="Proteomes" id="UP001302126"/>
    </source>
</evidence>
<feature type="compositionally biased region" description="Polar residues" evidence="3">
    <location>
        <begin position="44"/>
        <end position="61"/>
    </location>
</feature>
<dbReference type="EMBL" id="MU864520">
    <property type="protein sequence ID" value="KAK4183845.1"/>
    <property type="molecule type" value="Genomic_DNA"/>
</dbReference>
<feature type="compositionally biased region" description="Polar residues" evidence="3">
    <location>
        <begin position="443"/>
        <end position="453"/>
    </location>
</feature>
<proteinExistence type="predicted"/>
<evidence type="ECO:0008006" key="9">
    <source>
        <dbReference type="Google" id="ProtNLM"/>
    </source>
</evidence>
<feature type="repeat" description="ANK" evidence="2">
    <location>
        <begin position="855"/>
        <end position="887"/>
    </location>
</feature>
<feature type="repeat" description="ANK" evidence="2">
    <location>
        <begin position="822"/>
        <end position="854"/>
    </location>
</feature>
<feature type="compositionally biased region" description="Basic and acidic residues" evidence="3">
    <location>
        <begin position="990"/>
        <end position="1004"/>
    </location>
</feature>
<evidence type="ECO:0000256" key="3">
    <source>
        <dbReference type="SAM" id="MobiDB-lite"/>
    </source>
</evidence>
<dbReference type="InterPro" id="IPR014756">
    <property type="entry name" value="Ig_E-set"/>
</dbReference>
<sequence length="1252" mass="136564">MNSINMFDDPEFTSFGEYIDPDGSPESGIALHYNSHEPLPDLSARNSLSESQSHSSIDPVNTPLTTFTSAIDPTAIAGHTKSEFGLDTFSSTYGGEMQAGGSPMSGNGHIDMTQQILPHTGIDTNSVFQFESNANSPVFQFEHNRNGSVPELSREGSPFSPAMSSHISPIQPFHGLPDGPFQWPQFNPNAMSQAMPMHLPFTNPTVHYNAPIPHMRIEQNMHKSRVETQITIRLFLSNLPSNVTKLHLPTWTISKPKFLAKSGQGEPNPNMLELHVRLVCTSAITRSDETRRRALDVARQAARMPRRRPLLPSEDGSDEALKPQDGGDVTICSNCVVREHKRSSRKKNSKNAEDEEAWKRDENYRVIVFNTEEVKEWLPAEVGEHKVEAPMRIACYCRHHQEKEGFNVIFTLTDWQGKMVAQAMSGAIMITDDHKNGHAVATASESARRNSQAGAYASPPEQHLSPGQSQPQLTPTSRVLSRPASPGFTQQQPKKRKTNPSPKNPVLTMTRINTAQSPPGHLNGQPRSAALTPGSSPSPPSDMASYLISGTLAQEQSGMMLFGNGSPSPIQNQQQPQAGLNGTANFGSIYPGSMSIQPSRSGSPISHLNTPLTNTQPSPHLSQQMPQMFDMGSLLAQPTPPSPAPQILKVIPYEGSTTGNYEVSVFGHGFTNTGLTVMFGDQQATTTTYWGSTSLVCLVPPHAPGWVRVTIKDHRVPQDHQAIVFHYKESAETDILRNAFAILTQKLGGKQGDMASFAKQVMDSHGQSQSGALPGGGMSGGGGMFNSHATGSELEEKLMKFVELMDSDKSRAAHFDLQRSSTKQTVLHLASYLGLHRFARSLLERGANPLMRDRAGYTPLHMAAWRGKADMVQLLIDHGADPSLRTLSGSTAADLCVSEEIKQILDCVEQHRGVKGGPGPLQRRASSAISLESLPGPLSGPQSEAEDLDSDEETDDEDSSFASSDEAAFSEEEPTSSLHMRSTTAHLPHTSHENNMEPRPRRGTDGLGSLEAAVAAIKDQMTAHFQVLQQSMQMSLQHLPLPQFPNLRQIPNMPNLPQIPNMPDYQAALVQRLLSMVPTAANNSQPSQDPPAYDEVCPQSALDKKQSSAARAALDAEADAKCAAVFGEASTSKVEAESSTTKVKVISEGAETIEAQEVDDILPVLEIGRKHAITQEQQDTLRRAHAEKRRPMSRDKNLFFIWLPLLVFMVALMVFNPLQHLVPSRQDFLNTMGGLQTAAAELMPERVRAVGL</sequence>